<sequence length="194" mass="21313">MDSTNPYAPPKVQDSVASLDLPTAGCSADDRYLYLTHGATLPDRCAVTNQPLEGGDRVFSRKFIYTPPWVYLLLFVHLLVMIIVAIAVRKSATATYWLSEGIRRRYVRRRGSALGLIGVAALGIFAATRLQDSDWVIGLVMLGFILILLALIGLMLATPLKVRGYKRGTFRISGCSPDFLASLPRGGYPPKQKL</sequence>
<dbReference type="Proteomes" id="UP000658278">
    <property type="component" value="Unassembled WGS sequence"/>
</dbReference>
<comment type="caution">
    <text evidence="2">The sequence shown here is derived from an EMBL/GenBank/DDBJ whole genome shotgun (WGS) entry which is preliminary data.</text>
</comment>
<keyword evidence="1" id="KW-0472">Membrane</keyword>
<keyword evidence="1" id="KW-1133">Transmembrane helix</keyword>
<feature type="transmembrane region" description="Helical" evidence="1">
    <location>
        <begin position="136"/>
        <end position="157"/>
    </location>
</feature>
<keyword evidence="1" id="KW-0812">Transmembrane</keyword>
<accession>A0A934VH77</accession>
<gene>
    <name evidence="2" type="ORF">JIN81_15125</name>
</gene>
<feature type="transmembrane region" description="Helical" evidence="1">
    <location>
        <begin position="113"/>
        <end position="130"/>
    </location>
</feature>
<dbReference type="RefSeq" id="WP_200281671.1">
    <property type="nucleotide sequence ID" value="NZ_JAENII010000013.1"/>
</dbReference>
<reference evidence="2" key="1">
    <citation type="submission" date="2021-01" db="EMBL/GenBank/DDBJ databases">
        <title>Modified the classification status of verrucomicrobia.</title>
        <authorList>
            <person name="Feng X."/>
        </authorList>
    </citation>
    <scope>NUCLEOTIDE SEQUENCE</scope>
    <source>
        <strain evidence="2">KCTC 22201</strain>
    </source>
</reference>
<keyword evidence="3" id="KW-1185">Reference proteome</keyword>
<name>A0A934VH77_9BACT</name>
<proteinExistence type="predicted"/>
<evidence type="ECO:0000256" key="1">
    <source>
        <dbReference type="SAM" id="Phobius"/>
    </source>
</evidence>
<dbReference type="AlphaFoldDB" id="A0A934VH77"/>
<dbReference type="EMBL" id="JAENII010000013">
    <property type="protein sequence ID" value="MBK1828365.1"/>
    <property type="molecule type" value="Genomic_DNA"/>
</dbReference>
<feature type="transmembrane region" description="Helical" evidence="1">
    <location>
        <begin position="69"/>
        <end position="88"/>
    </location>
</feature>
<evidence type="ECO:0000313" key="3">
    <source>
        <dbReference type="Proteomes" id="UP000658278"/>
    </source>
</evidence>
<organism evidence="2 3">
    <name type="scientific">Haloferula rosea</name>
    <dbReference type="NCBI Taxonomy" id="490093"/>
    <lineage>
        <taxon>Bacteria</taxon>
        <taxon>Pseudomonadati</taxon>
        <taxon>Verrucomicrobiota</taxon>
        <taxon>Verrucomicrobiia</taxon>
        <taxon>Verrucomicrobiales</taxon>
        <taxon>Verrucomicrobiaceae</taxon>
        <taxon>Haloferula</taxon>
    </lineage>
</organism>
<evidence type="ECO:0000313" key="2">
    <source>
        <dbReference type="EMBL" id="MBK1828365.1"/>
    </source>
</evidence>
<protein>
    <submittedName>
        <fullName evidence="2">Uncharacterized protein</fullName>
    </submittedName>
</protein>